<evidence type="ECO:0000259" key="1">
    <source>
        <dbReference type="Pfam" id="PF01610"/>
    </source>
</evidence>
<dbReference type="AlphaFoldDB" id="I4ZCB8"/>
<protein>
    <submittedName>
        <fullName evidence="2">Transposase family protein</fullName>
    </submittedName>
</protein>
<dbReference type="InterPro" id="IPR002560">
    <property type="entry name" value="Transposase_DDE"/>
</dbReference>
<dbReference type="PANTHER" id="PTHR33498:SF1">
    <property type="entry name" value="TRANSPOSASE FOR INSERTION SEQUENCE ELEMENT IS1557"/>
    <property type="match status" value="1"/>
</dbReference>
<dbReference type="Pfam" id="PF01610">
    <property type="entry name" value="DDE_Tnp_ISL3"/>
    <property type="match status" value="1"/>
</dbReference>
<organism evidence="2 3">
    <name type="scientific">Prevotella bivia DSM 20514</name>
    <dbReference type="NCBI Taxonomy" id="868129"/>
    <lineage>
        <taxon>Bacteria</taxon>
        <taxon>Pseudomonadati</taxon>
        <taxon>Bacteroidota</taxon>
        <taxon>Bacteroidia</taxon>
        <taxon>Bacteroidales</taxon>
        <taxon>Prevotellaceae</taxon>
        <taxon>Prevotella</taxon>
    </lineage>
</organism>
<evidence type="ECO:0000313" key="2">
    <source>
        <dbReference type="EMBL" id="EIM33860.1"/>
    </source>
</evidence>
<dbReference type="InterPro" id="IPR047951">
    <property type="entry name" value="Transpos_ISL3"/>
</dbReference>
<evidence type="ECO:0000313" key="3">
    <source>
        <dbReference type="Proteomes" id="UP000002786"/>
    </source>
</evidence>
<dbReference type="Proteomes" id="UP000002786">
    <property type="component" value="Unassembled WGS sequence"/>
</dbReference>
<feature type="domain" description="Transposase IS204/IS1001/IS1096/IS1165 DDE" evidence="1">
    <location>
        <begin position="56"/>
        <end position="321"/>
    </location>
</feature>
<dbReference type="EMBL" id="JH660658">
    <property type="protein sequence ID" value="EIM33860.1"/>
    <property type="molecule type" value="Genomic_DNA"/>
</dbReference>
<reference evidence="2 3" key="1">
    <citation type="submission" date="2012-02" db="EMBL/GenBank/DDBJ databases">
        <title>Improved High-Quality Draft genome of Prevotella bivia DSM 20514.</title>
        <authorList>
            <consortium name="US DOE Joint Genome Institute (JGI-PGF)"/>
            <person name="Lucas S."/>
            <person name="Copeland A."/>
            <person name="Lapidus A."/>
            <person name="Bruce D."/>
            <person name="Goodwin L."/>
            <person name="Pitluck S."/>
            <person name="Peters L."/>
            <person name="Mikhailova N."/>
            <person name="Munk A.C.C."/>
            <person name="Kyrpides N."/>
            <person name="Mavromatis K."/>
            <person name="Detter J.C."/>
            <person name="Han C."/>
            <person name="Land M."/>
            <person name="Hauser L."/>
            <person name="Markowitz V."/>
            <person name="Cheng J.-F."/>
            <person name="Hugenholtz P."/>
            <person name="Woyke T."/>
            <person name="Wu D."/>
            <person name="Gronow S."/>
            <person name="Wellnitz S."/>
            <person name="Brambilla E."/>
            <person name="Klenk H.-P."/>
            <person name="Eisen J.A."/>
        </authorList>
    </citation>
    <scope>NUCLEOTIDE SEQUENCE [LARGE SCALE GENOMIC DNA]</scope>
    <source>
        <strain evidence="2 3">DSM 20514</strain>
    </source>
</reference>
<proteinExistence type="predicted"/>
<gene>
    <name evidence="2" type="ORF">PrebiDRAFT_2209</name>
</gene>
<dbReference type="HOGENOM" id="CLU_042767_0_0_10"/>
<name>I4ZCB8_9BACT</name>
<dbReference type="PANTHER" id="PTHR33498">
    <property type="entry name" value="TRANSPOSASE FOR INSERTION SEQUENCE ELEMENT IS1557"/>
    <property type="match status" value="1"/>
</dbReference>
<accession>I4ZCB8</accession>
<keyword evidence="3" id="KW-1185">Reference proteome</keyword>
<sequence length="327" mass="37915">MESTAESITGIGSHYGVDGKQLSTQYKEHFSDYRQWEQLLHAGDWLLFDENLGESLSIDETCLSSGEVYTFLTNKAGKGGRGTLVAVVRGTKAEDVIRILEKIDLSKRKTVKEITLDLSSSMMIIARTVFPKALITSDRFHVQKLYYDALDDMRIAYRWMARDRENEEMKEAKAKNETYKPFRYSNGDTRKQLLARAKFILTKHKSKWTESQRLRAEIIFENYPELKKAYDLAMELTDIYNARSIKDAARLKLAKWFNKVEKLGVDNFYTVIDTFKNHYDTILNFFVNRATNANAESFNAKVKAFRAQFRGVTDIPFFLYRLMKLCA</sequence>